<evidence type="ECO:0000256" key="1">
    <source>
        <dbReference type="ARBA" id="ARBA00003236"/>
    </source>
</evidence>
<evidence type="ECO:0000256" key="3">
    <source>
        <dbReference type="ARBA" id="ARBA00020071"/>
    </source>
</evidence>
<dbReference type="PROSITE" id="PS51677">
    <property type="entry name" value="NODB"/>
    <property type="match status" value="1"/>
</dbReference>
<dbReference type="Pfam" id="PF01522">
    <property type="entry name" value="Polysacc_deac_1"/>
    <property type="match status" value="1"/>
</dbReference>
<evidence type="ECO:0000256" key="6">
    <source>
        <dbReference type="ARBA" id="ARBA00032976"/>
    </source>
</evidence>
<organism evidence="9 10">
    <name type="scientific">Bradyrhizobium ontarionense</name>
    <dbReference type="NCBI Taxonomy" id="2898149"/>
    <lineage>
        <taxon>Bacteria</taxon>
        <taxon>Pseudomonadati</taxon>
        <taxon>Pseudomonadota</taxon>
        <taxon>Alphaproteobacteria</taxon>
        <taxon>Hyphomicrobiales</taxon>
        <taxon>Nitrobacteraceae</taxon>
        <taxon>Bradyrhizobium</taxon>
    </lineage>
</organism>
<dbReference type="CDD" id="cd10917">
    <property type="entry name" value="CE4_NodB_like_6s_7s"/>
    <property type="match status" value="1"/>
</dbReference>
<evidence type="ECO:0000256" key="5">
    <source>
        <dbReference type="ARBA" id="ARBA00022801"/>
    </source>
</evidence>
<evidence type="ECO:0000256" key="4">
    <source>
        <dbReference type="ARBA" id="ARBA00022723"/>
    </source>
</evidence>
<dbReference type="SUPFAM" id="SSF88713">
    <property type="entry name" value="Glycoside hydrolase/deacetylase"/>
    <property type="match status" value="1"/>
</dbReference>
<protein>
    <recommendedName>
        <fullName evidence="3">Chitooligosaccharide deacetylase</fullName>
    </recommendedName>
    <alternativeName>
        <fullName evidence="6">Nodulation protein B</fullName>
    </alternativeName>
</protein>
<evidence type="ECO:0000259" key="8">
    <source>
        <dbReference type="PROSITE" id="PS51677"/>
    </source>
</evidence>
<evidence type="ECO:0000313" key="9">
    <source>
        <dbReference type="EMBL" id="UFZ06290.1"/>
    </source>
</evidence>
<feature type="domain" description="NodB homology" evidence="8">
    <location>
        <begin position="76"/>
        <end position="259"/>
    </location>
</feature>
<keyword evidence="4" id="KW-0479">Metal-binding</keyword>
<dbReference type="InterPro" id="IPR002509">
    <property type="entry name" value="NODB_dom"/>
</dbReference>
<accession>A0ABY3RFR6</accession>
<proteinExistence type="inferred from homology"/>
<comment type="similarity">
    <text evidence="2">Belongs to the polysaccharide deacetylase family.</text>
</comment>
<name>A0ABY3RFR6_9BRAD</name>
<dbReference type="PANTHER" id="PTHR10587:SF133">
    <property type="entry name" value="CHITIN DEACETYLASE 1-RELATED"/>
    <property type="match status" value="1"/>
</dbReference>
<keyword evidence="5" id="KW-0378">Hydrolase</keyword>
<dbReference type="InterPro" id="IPR050248">
    <property type="entry name" value="Polysacc_deacetylase_ArnD"/>
</dbReference>
<keyword evidence="10" id="KW-1185">Reference proteome</keyword>
<evidence type="ECO:0000313" key="10">
    <source>
        <dbReference type="Proteomes" id="UP001431010"/>
    </source>
</evidence>
<dbReference type="EMBL" id="CP088156">
    <property type="protein sequence ID" value="UFZ06290.1"/>
    <property type="molecule type" value="Genomic_DNA"/>
</dbReference>
<feature type="region of interest" description="Disordered" evidence="7">
    <location>
        <begin position="371"/>
        <end position="416"/>
    </location>
</feature>
<dbReference type="InterPro" id="IPR011330">
    <property type="entry name" value="Glyco_hydro/deAcase_b/a-brl"/>
</dbReference>
<dbReference type="PANTHER" id="PTHR10587">
    <property type="entry name" value="GLYCOSYL TRANSFERASE-RELATED"/>
    <property type="match status" value="1"/>
</dbReference>
<evidence type="ECO:0000256" key="2">
    <source>
        <dbReference type="ARBA" id="ARBA00010973"/>
    </source>
</evidence>
<comment type="function">
    <text evidence="1">Is involved in generating a small heat-stable compound (Nod), an acylated oligomer of N-acetylglucosamine, that stimulates mitosis in various plant protoplasts.</text>
</comment>
<evidence type="ECO:0000256" key="7">
    <source>
        <dbReference type="SAM" id="MobiDB-lite"/>
    </source>
</evidence>
<dbReference type="Proteomes" id="UP001431010">
    <property type="component" value="Chromosome"/>
</dbReference>
<dbReference type="Gene3D" id="3.20.20.370">
    <property type="entry name" value="Glycoside hydrolase/deacetylase"/>
    <property type="match status" value="1"/>
</dbReference>
<sequence>MRDRGWACVGRPSWLVLLLGALAGLGSSVGSSRAAEADCPGHPNALGTSRTLVVDPHEHPRLGAMQYKETLPLRDHEVVLTFDDGPLPKYSNQILKILADQCVKATFFTIGRQAKADPEGVRKLAAAGHTIGTHSQNHPLSFNRMTPDQVKPEVDQGIAWTTAALTDPSALSPFFRVPGLLRGDAVESYAASLGLQLWSADFLADDWRSISGAKVHELAIKRLEARGKGILLLHDIQARTVAALPKILAELKAKNYRIVHVVAATPDRPATPTEPEDWLVHRPSDETPIARWPAITPTDLSGADTNARAALDDFGHLEVPPAPSRTVLKPAWPRPAITSRIANAPRSKASSSLAKDSLAKASSIAKAPALPAPSGDLFAWPPAAPLSAQRRQVARAEGPPAKQAARPVRLASLRKR</sequence>
<gene>
    <name evidence="9" type="ORF">LQG66_08315</name>
</gene>
<dbReference type="RefSeq" id="WP_231325282.1">
    <property type="nucleotide sequence ID" value="NZ_CP088156.1"/>
</dbReference>
<reference evidence="9" key="1">
    <citation type="journal article" date="2024" name="Antonie Van Leeuwenhoek">
        <title>Bradyrhizobium ontarionense sp. nov., a novel bacterial symbiont isolated from Aeschynomene indica (Indian jointvetch), harbours photosynthesis, nitrogen fixation and nitrous oxide (N2O) reductase genes.</title>
        <authorList>
            <person name="Bromfield E.S.P."/>
            <person name="Cloutier S."/>
        </authorList>
    </citation>
    <scope>NUCLEOTIDE SEQUENCE</scope>
    <source>
        <strain evidence="9">A19</strain>
    </source>
</reference>